<keyword evidence="5" id="KW-0862">Zinc</keyword>
<dbReference type="GO" id="GO:0005634">
    <property type="term" value="C:nucleus"/>
    <property type="evidence" value="ECO:0007669"/>
    <property type="project" value="UniProtKB-SubCell"/>
</dbReference>
<evidence type="ECO:0000313" key="10">
    <source>
        <dbReference type="EMBL" id="KFM78137.1"/>
    </source>
</evidence>
<keyword evidence="3" id="KW-0677">Repeat</keyword>
<accession>A0A087UL98</accession>
<dbReference type="OrthoDB" id="3214149at2759"/>
<dbReference type="PROSITE" id="PS00028">
    <property type="entry name" value="ZINC_FINGER_C2H2_1"/>
    <property type="match status" value="1"/>
</dbReference>
<evidence type="ECO:0000256" key="8">
    <source>
        <dbReference type="SAM" id="MobiDB-lite"/>
    </source>
</evidence>
<dbReference type="Gene3D" id="3.30.160.60">
    <property type="entry name" value="Classic Zinc Finger"/>
    <property type="match status" value="2"/>
</dbReference>
<evidence type="ECO:0000259" key="9">
    <source>
        <dbReference type="PROSITE" id="PS50157"/>
    </source>
</evidence>
<dbReference type="SUPFAM" id="SSF57667">
    <property type="entry name" value="beta-beta-alpha zinc fingers"/>
    <property type="match status" value="2"/>
</dbReference>
<evidence type="ECO:0000256" key="5">
    <source>
        <dbReference type="ARBA" id="ARBA00022833"/>
    </source>
</evidence>
<dbReference type="AlphaFoldDB" id="A0A087UL98"/>
<keyword evidence="2" id="KW-0479">Metal-binding</keyword>
<comment type="subcellular location">
    <subcellularLocation>
        <location evidence="1">Nucleus</location>
    </subcellularLocation>
</comment>
<reference evidence="10 11" key="1">
    <citation type="submission" date="2013-11" db="EMBL/GenBank/DDBJ databases">
        <title>Genome sequencing of Stegodyphus mimosarum.</title>
        <authorList>
            <person name="Bechsgaard J."/>
        </authorList>
    </citation>
    <scope>NUCLEOTIDE SEQUENCE [LARGE SCALE GENOMIC DNA]</scope>
</reference>
<dbReference type="GO" id="GO:0008270">
    <property type="term" value="F:zinc ion binding"/>
    <property type="evidence" value="ECO:0007669"/>
    <property type="project" value="UniProtKB-KW"/>
</dbReference>
<evidence type="ECO:0000256" key="2">
    <source>
        <dbReference type="ARBA" id="ARBA00022723"/>
    </source>
</evidence>
<evidence type="ECO:0000256" key="3">
    <source>
        <dbReference type="ARBA" id="ARBA00022737"/>
    </source>
</evidence>
<gene>
    <name evidence="10" type="ORF">X975_11915</name>
</gene>
<evidence type="ECO:0000256" key="6">
    <source>
        <dbReference type="ARBA" id="ARBA00023242"/>
    </source>
</evidence>
<keyword evidence="11" id="KW-1185">Reference proteome</keyword>
<keyword evidence="4 7" id="KW-0863">Zinc-finger</keyword>
<dbReference type="InterPro" id="IPR013087">
    <property type="entry name" value="Znf_C2H2_type"/>
</dbReference>
<feature type="region of interest" description="Disordered" evidence="8">
    <location>
        <begin position="262"/>
        <end position="282"/>
    </location>
</feature>
<dbReference type="Pfam" id="PF23561">
    <property type="entry name" value="zf-C2H2_15"/>
    <property type="match status" value="1"/>
</dbReference>
<dbReference type="STRING" id="407821.A0A087UL98"/>
<dbReference type="GO" id="GO:0000978">
    <property type="term" value="F:RNA polymerase II cis-regulatory region sequence-specific DNA binding"/>
    <property type="evidence" value="ECO:0007669"/>
    <property type="project" value="TreeGrafter"/>
</dbReference>
<keyword evidence="6" id="KW-0539">Nucleus</keyword>
<dbReference type="InterPro" id="IPR056436">
    <property type="entry name" value="Znf-C2H2_ZIC1-5/GLI1-3-like"/>
</dbReference>
<dbReference type="EMBL" id="KK120371">
    <property type="protein sequence ID" value="KFM78137.1"/>
    <property type="molecule type" value="Genomic_DNA"/>
</dbReference>
<dbReference type="GO" id="GO:0140297">
    <property type="term" value="F:DNA-binding transcription factor binding"/>
    <property type="evidence" value="ECO:0007669"/>
    <property type="project" value="UniProtKB-ARBA"/>
</dbReference>
<dbReference type="SMART" id="SM00355">
    <property type="entry name" value="ZnF_C2H2"/>
    <property type="match status" value="2"/>
</dbReference>
<evidence type="ECO:0000256" key="7">
    <source>
        <dbReference type="PROSITE-ProRule" id="PRU00042"/>
    </source>
</evidence>
<name>A0A087UL98_STEMI</name>
<dbReference type="PROSITE" id="PS50157">
    <property type="entry name" value="ZINC_FINGER_C2H2_2"/>
    <property type="match status" value="2"/>
</dbReference>
<dbReference type="FunFam" id="3.30.160.60:FF:000453">
    <property type="entry name" value="GLIS family zinc finger 3"/>
    <property type="match status" value="1"/>
</dbReference>
<dbReference type="OMA" id="QRKREDF"/>
<organism evidence="10 11">
    <name type="scientific">Stegodyphus mimosarum</name>
    <name type="common">African social velvet spider</name>
    <dbReference type="NCBI Taxonomy" id="407821"/>
    <lineage>
        <taxon>Eukaryota</taxon>
        <taxon>Metazoa</taxon>
        <taxon>Ecdysozoa</taxon>
        <taxon>Arthropoda</taxon>
        <taxon>Chelicerata</taxon>
        <taxon>Arachnida</taxon>
        <taxon>Araneae</taxon>
        <taxon>Araneomorphae</taxon>
        <taxon>Entelegynae</taxon>
        <taxon>Eresoidea</taxon>
        <taxon>Eresidae</taxon>
        <taxon>Stegodyphus</taxon>
    </lineage>
</organism>
<feature type="compositionally biased region" description="Low complexity" evidence="8">
    <location>
        <begin position="273"/>
        <end position="282"/>
    </location>
</feature>
<protein>
    <submittedName>
        <fullName evidence="10">Zinc finger protein GLIS3</fullName>
    </submittedName>
</protein>
<evidence type="ECO:0000313" key="11">
    <source>
        <dbReference type="Proteomes" id="UP000054359"/>
    </source>
</evidence>
<dbReference type="InterPro" id="IPR043359">
    <property type="entry name" value="GLI-like"/>
</dbReference>
<feature type="domain" description="C2H2-type" evidence="9">
    <location>
        <begin position="402"/>
        <end position="429"/>
    </location>
</feature>
<dbReference type="GO" id="GO:0000981">
    <property type="term" value="F:DNA-binding transcription factor activity, RNA polymerase II-specific"/>
    <property type="evidence" value="ECO:0007669"/>
    <property type="project" value="TreeGrafter"/>
</dbReference>
<dbReference type="PANTHER" id="PTHR45718">
    <property type="entry name" value="TRANSCRIPTIONAL ACTIVATOR CUBITUS INTERRUPTUS"/>
    <property type="match status" value="1"/>
</dbReference>
<evidence type="ECO:0000256" key="4">
    <source>
        <dbReference type="ARBA" id="ARBA00022771"/>
    </source>
</evidence>
<feature type="domain" description="C2H2-type" evidence="9">
    <location>
        <begin position="363"/>
        <end position="393"/>
    </location>
</feature>
<sequence length="429" mass="48360">MHLERFISRDEGIFKSSSSSPVSSIILDDSEQEVTEWCDFPEVQPLMVSPQEVFPSSESENFPGGESSLPSDLADIPFGTLLPPAIGLDFNSSSSSPLFFGEDSETELIHDRENLDDITSITKDNSSFNQNINQEFHLITKCASSVSDTSDGTDSNSLSHDVALNMTCSWKSCSDSRIKNEEGLLGHENFQYRWLEETHLSSLDSEDLATILDYEERTAELDNESLDSLSFKSNSITYTEQNVCQSQPELMNFKNFPTKTLHKHESENNIANSSPKTSTSKSSTIQIGIGNCLSLQTYTYSGTQQIKKEQCSETQTEFLNYYTKSLNAPYYLRNASNTSASRMKRPQKQSDSSNAEYSSSAPHICLWVDCKTAFPSQSTLVRHIEKCHVDQRKREDFSCLWIGCPRKLRPFNARYKLLIHMRVHSGEKP</sequence>
<dbReference type="FunFam" id="3.30.160.60:FF:000031">
    <property type="entry name" value="GLI family zinc finger 3"/>
    <property type="match status" value="1"/>
</dbReference>
<evidence type="ECO:0000256" key="1">
    <source>
        <dbReference type="ARBA" id="ARBA00004123"/>
    </source>
</evidence>
<proteinExistence type="predicted"/>
<dbReference type="Proteomes" id="UP000054359">
    <property type="component" value="Unassembled WGS sequence"/>
</dbReference>
<feature type="non-terminal residue" evidence="10">
    <location>
        <position position="429"/>
    </location>
</feature>
<dbReference type="InterPro" id="IPR036236">
    <property type="entry name" value="Znf_C2H2_sf"/>
</dbReference>
<dbReference type="PANTHER" id="PTHR45718:SF7">
    <property type="entry name" value="C2H2-TYPE DOMAIN-CONTAINING PROTEIN"/>
    <property type="match status" value="1"/>
</dbReference>